<dbReference type="Proteomes" id="UP000032552">
    <property type="component" value="Unassembled WGS sequence"/>
</dbReference>
<dbReference type="PIRSF" id="PIRSF006779">
    <property type="entry name" value="UCP006779"/>
    <property type="match status" value="1"/>
</dbReference>
<dbReference type="InterPro" id="IPR046469">
    <property type="entry name" value="SAM_HAT_N"/>
</dbReference>
<dbReference type="InterPro" id="IPR023227">
    <property type="entry name" value="SAM_OH_AdoTrfase_C_sf"/>
</dbReference>
<dbReference type="Gene3D" id="2.40.30.90">
    <property type="entry name" value="Bacterial fluorinating enzyme like"/>
    <property type="match status" value="1"/>
</dbReference>
<organism evidence="5 6">
    <name type="scientific">Lacticaseibacillus paracasei NRIC 0644</name>
    <dbReference type="NCBI Taxonomy" id="1435038"/>
    <lineage>
        <taxon>Bacteria</taxon>
        <taxon>Bacillati</taxon>
        <taxon>Bacillota</taxon>
        <taxon>Bacilli</taxon>
        <taxon>Lactobacillales</taxon>
        <taxon>Lactobacillaceae</taxon>
        <taxon>Lacticaseibacillus</taxon>
    </lineage>
</organism>
<dbReference type="Pfam" id="PF20257">
    <property type="entry name" value="SAM_HAT_C"/>
    <property type="match status" value="1"/>
</dbReference>
<comment type="similarity">
    <text evidence="2">Belongs to the SAM hydrolase / SAM-dependent halogenase family.</text>
</comment>
<dbReference type="PANTHER" id="PTHR35092:SF1">
    <property type="entry name" value="CHLORINASE MJ1651"/>
    <property type="match status" value="1"/>
</dbReference>
<keyword evidence="1" id="KW-0949">S-adenosyl-L-methionine</keyword>
<evidence type="ECO:0000256" key="1">
    <source>
        <dbReference type="ARBA" id="ARBA00022691"/>
    </source>
</evidence>
<proteinExistence type="inferred from homology"/>
<evidence type="ECO:0000313" key="5">
    <source>
        <dbReference type="EMBL" id="GAN38025.1"/>
    </source>
</evidence>
<evidence type="ECO:0000313" key="6">
    <source>
        <dbReference type="Proteomes" id="UP000032552"/>
    </source>
</evidence>
<name>A0A0C9P0X3_LACPA</name>
<dbReference type="InterPro" id="IPR023228">
    <property type="entry name" value="SAM_OH_AdoTrfase_N_sf"/>
</dbReference>
<dbReference type="PANTHER" id="PTHR35092">
    <property type="entry name" value="CHLORINASE MJ1651"/>
    <property type="match status" value="1"/>
</dbReference>
<protein>
    <submittedName>
        <fullName evidence="5">DNA-directed RNA polymerase subunit delta</fullName>
    </submittedName>
</protein>
<dbReference type="Gene3D" id="3.40.50.10790">
    <property type="entry name" value="S-adenosyl-l-methionine hydroxide adenosyltransferase, N-terminal"/>
    <property type="match status" value="1"/>
</dbReference>
<comment type="caution">
    <text evidence="5">The sequence shown here is derived from an EMBL/GenBank/DDBJ whole genome shotgun (WGS) entry which is preliminary data.</text>
</comment>
<dbReference type="GO" id="GO:0000428">
    <property type="term" value="C:DNA-directed RNA polymerase complex"/>
    <property type="evidence" value="ECO:0007669"/>
    <property type="project" value="UniProtKB-KW"/>
</dbReference>
<dbReference type="SUPFAM" id="SSF101852">
    <property type="entry name" value="Bacterial fluorinating enzyme, C-terminal domain"/>
    <property type="match status" value="1"/>
</dbReference>
<gene>
    <name evidence="5" type="ORF">LC0644_2614</name>
</gene>
<accession>A0A0C9P0X3</accession>
<feature type="domain" description="S-adenosyl-l-methionine hydroxide adenosyltransferase N-terminal" evidence="3">
    <location>
        <begin position="4"/>
        <end position="153"/>
    </location>
</feature>
<dbReference type="AlphaFoldDB" id="A0A0C9P0X3"/>
<dbReference type="InterPro" id="IPR002747">
    <property type="entry name" value="SAM_OH_AdoTrfase"/>
</dbReference>
<evidence type="ECO:0000259" key="4">
    <source>
        <dbReference type="Pfam" id="PF20257"/>
    </source>
</evidence>
<evidence type="ECO:0000259" key="3">
    <source>
        <dbReference type="Pfam" id="PF01887"/>
    </source>
</evidence>
<feature type="domain" description="S-adenosyl-l-methionine hydroxide adenosyltransferase C-terminal" evidence="4">
    <location>
        <begin position="178"/>
        <end position="271"/>
    </location>
</feature>
<dbReference type="InterPro" id="IPR046470">
    <property type="entry name" value="SAM_HAT_C"/>
</dbReference>
<dbReference type="Pfam" id="PF01887">
    <property type="entry name" value="SAM_HAT_N"/>
    <property type="match status" value="1"/>
</dbReference>
<evidence type="ECO:0000256" key="2">
    <source>
        <dbReference type="ARBA" id="ARBA00024035"/>
    </source>
</evidence>
<dbReference type="RefSeq" id="WP_003583524.1">
    <property type="nucleotide sequence ID" value="NZ_BAYM01000390.1"/>
</dbReference>
<sequence length="280" mass="30871">MAKLVLQTDFGLVDGAVAAMYGVAYGVDGELSIHDLTHEIPPYDIFAASYRLYQTTKYWPEGTVFVSVVDPGVGSDRRSIIAETVDHHFIITPDNGTLTHLAKFVGLKRVSVIDEASHALPGSQESHTFHGRDIYAYNGAKLASGQITFEDLGKEIEPEQVVMLPLGEVKEGVDQIAGTIDILDIRFGSLWTNIPLATFKKLGVAAGEFVQVSIYYHDQLRYQNQMPFTRTFAAVRVGEPLVYVNSLLNLGVAINQDSFSKLYHIGTGVDWHITVKRLSV</sequence>
<dbReference type="EMBL" id="BAYM01000390">
    <property type="protein sequence ID" value="GAN38025.1"/>
    <property type="molecule type" value="Genomic_DNA"/>
</dbReference>
<keyword evidence="5" id="KW-0240">DNA-directed RNA polymerase</keyword>
<dbReference type="SUPFAM" id="SSF102522">
    <property type="entry name" value="Bacterial fluorinating enzyme, N-terminal domain"/>
    <property type="match status" value="1"/>
</dbReference>
<reference evidence="6" key="1">
    <citation type="submission" date="2014-05" db="EMBL/GenBank/DDBJ databases">
        <title>Whole genome sequencing of Lactobacillus casei NRIC0644.</title>
        <authorList>
            <person name="Atarashi H."/>
            <person name="Yoshida Y."/>
            <person name="Fujimura S."/>
            <person name="Tanaka N."/>
            <person name="Shiwa Y."/>
            <person name="Yoshikawa H."/>
            <person name="Okada S."/>
            <person name="Nakagawa J."/>
        </authorList>
    </citation>
    <scope>NUCLEOTIDE SEQUENCE [LARGE SCALE GENOMIC DNA]</scope>
    <source>
        <strain evidence="6">NRIC0644</strain>
    </source>
</reference>
<keyword evidence="5" id="KW-0804">Transcription</keyword>